<dbReference type="EMBL" id="CAUEEQ010063009">
    <property type="protein sequence ID" value="CAJ0964770.1"/>
    <property type="molecule type" value="Genomic_DNA"/>
</dbReference>
<keyword evidence="2" id="KW-1185">Reference proteome</keyword>
<name>A0ABN9MGE5_9NEOB</name>
<evidence type="ECO:0000313" key="1">
    <source>
        <dbReference type="EMBL" id="CAJ0964770.1"/>
    </source>
</evidence>
<accession>A0ABN9MGE5</accession>
<evidence type="ECO:0000313" key="2">
    <source>
        <dbReference type="Proteomes" id="UP001176940"/>
    </source>
</evidence>
<gene>
    <name evidence="1" type="ORF">RIMI_LOCUS19587019</name>
</gene>
<sequence length="290" mass="33455">MAIYQLLQKPEASTTRIQSTLHQLGQQFWYHTVIFFRATSRSTVQRKTRWGKRLRIRSAQNDNQVTGIEHTTQIVYNISSECLSPPKMTVLQKGLTFCPVPRFSTFQLDQENVRLKAHFSNLPINTPLTSHAVRSMFTLNTLNLRVRSSFQPPRTYHLVETYIDFVKKDIKKVLQSIEGGHIHVKHNITKDEHRALISLKNNELIIKPADKGGSIVVLDRSYYMDEIQTQLSDLDTYYPISSNPTFEIAREIKNLVAHYVELGSIDEKLGEFLVNHCPVIPVYYTLPKNT</sequence>
<comment type="caution">
    <text evidence="1">The sequence shown here is derived from an EMBL/GenBank/DDBJ whole genome shotgun (WGS) entry which is preliminary data.</text>
</comment>
<proteinExistence type="predicted"/>
<reference evidence="1" key="1">
    <citation type="submission" date="2023-07" db="EMBL/GenBank/DDBJ databases">
        <authorList>
            <person name="Stuckert A."/>
        </authorList>
    </citation>
    <scope>NUCLEOTIDE SEQUENCE</scope>
</reference>
<dbReference type="Proteomes" id="UP001176940">
    <property type="component" value="Unassembled WGS sequence"/>
</dbReference>
<organism evidence="1 2">
    <name type="scientific">Ranitomeya imitator</name>
    <name type="common">mimic poison frog</name>
    <dbReference type="NCBI Taxonomy" id="111125"/>
    <lineage>
        <taxon>Eukaryota</taxon>
        <taxon>Metazoa</taxon>
        <taxon>Chordata</taxon>
        <taxon>Craniata</taxon>
        <taxon>Vertebrata</taxon>
        <taxon>Euteleostomi</taxon>
        <taxon>Amphibia</taxon>
        <taxon>Batrachia</taxon>
        <taxon>Anura</taxon>
        <taxon>Neobatrachia</taxon>
        <taxon>Hyloidea</taxon>
        <taxon>Dendrobatidae</taxon>
        <taxon>Dendrobatinae</taxon>
        <taxon>Ranitomeya</taxon>
    </lineage>
</organism>
<protein>
    <submittedName>
        <fullName evidence="1">Uncharacterized protein</fullName>
    </submittedName>
</protein>